<keyword evidence="1" id="KW-1133">Transmembrane helix</keyword>
<comment type="caution">
    <text evidence="2">The sequence shown here is derived from an EMBL/GenBank/DDBJ whole genome shotgun (WGS) entry which is preliminary data.</text>
</comment>
<organism evidence="2 3">
    <name type="scientific">Monilinia laxa</name>
    <name type="common">Brown rot fungus</name>
    <name type="synonym">Sclerotinia laxa</name>
    <dbReference type="NCBI Taxonomy" id="61186"/>
    <lineage>
        <taxon>Eukaryota</taxon>
        <taxon>Fungi</taxon>
        <taxon>Dikarya</taxon>
        <taxon>Ascomycota</taxon>
        <taxon>Pezizomycotina</taxon>
        <taxon>Leotiomycetes</taxon>
        <taxon>Helotiales</taxon>
        <taxon>Sclerotiniaceae</taxon>
        <taxon>Monilinia</taxon>
    </lineage>
</organism>
<feature type="transmembrane region" description="Helical" evidence="1">
    <location>
        <begin position="29"/>
        <end position="51"/>
    </location>
</feature>
<dbReference type="EMBL" id="VIGI01000002">
    <property type="protein sequence ID" value="KAB8303428.1"/>
    <property type="molecule type" value="Genomic_DNA"/>
</dbReference>
<feature type="transmembrane region" description="Helical" evidence="1">
    <location>
        <begin position="58"/>
        <end position="79"/>
    </location>
</feature>
<evidence type="ECO:0000256" key="1">
    <source>
        <dbReference type="SAM" id="Phobius"/>
    </source>
</evidence>
<evidence type="ECO:0000313" key="3">
    <source>
        <dbReference type="Proteomes" id="UP000326757"/>
    </source>
</evidence>
<dbReference type="AlphaFoldDB" id="A0A5N6KID4"/>
<sequence>MTWPTNPLKASTNPATFPCPTPKIFSYQILAHLFTNFFSFPSSLLPPLFYIESINNTFFVFIFLSIPNLGSVAGIYNLFTILTSGSTNHSSIYSFERVSNDKSIHLLL</sequence>
<name>A0A5N6KID4_MONLA</name>
<keyword evidence="1" id="KW-0472">Membrane</keyword>
<keyword evidence="1" id="KW-0812">Transmembrane</keyword>
<gene>
    <name evidence="2" type="ORF">EYC80_004854</name>
</gene>
<reference evidence="2 3" key="1">
    <citation type="submission" date="2019-06" db="EMBL/GenBank/DDBJ databases">
        <title>Genome Sequence of the Brown Rot Fungal Pathogen Monilinia laxa.</title>
        <authorList>
            <person name="De Miccolis Angelini R.M."/>
            <person name="Landi L."/>
            <person name="Abate D."/>
            <person name="Pollastro S."/>
            <person name="Romanazzi G."/>
            <person name="Faretra F."/>
        </authorList>
    </citation>
    <scope>NUCLEOTIDE SEQUENCE [LARGE SCALE GENOMIC DNA]</scope>
    <source>
        <strain evidence="2 3">Mlax316</strain>
    </source>
</reference>
<accession>A0A5N6KID4</accession>
<dbReference type="Proteomes" id="UP000326757">
    <property type="component" value="Unassembled WGS sequence"/>
</dbReference>
<keyword evidence="3" id="KW-1185">Reference proteome</keyword>
<protein>
    <submittedName>
        <fullName evidence="2">Uncharacterized protein</fullName>
    </submittedName>
</protein>
<proteinExistence type="predicted"/>
<evidence type="ECO:0000313" key="2">
    <source>
        <dbReference type="EMBL" id="KAB8303428.1"/>
    </source>
</evidence>